<reference evidence="1 2" key="1">
    <citation type="submission" date="2019-10" db="EMBL/GenBank/DDBJ databases">
        <title>Nonomuraea sp. nov., isolated from Phyllanthus amarus.</title>
        <authorList>
            <person name="Klykleung N."/>
            <person name="Tanasupawat S."/>
        </authorList>
    </citation>
    <scope>NUCLEOTIDE SEQUENCE [LARGE SCALE GENOMIC DNA]</scope>
    <source>
        <strain evidence="1 2">PA1-10</strain>
    </source>
</reference>
<dbReference type="OrthoDB" id="9797989at2"/>
<accession>A0A5P9YHM8</accession>
<organism evidence="1 2">
    <name type="scientific">Nonomuraea phyllanthi</name>
    <dbReference type="NCBI Taxonomy" id="2219224"/>
    <lineage>
        <taxon>Bacteria</taxon>
        <taxon>Bacillati</taxon>
        <taxon>Actinomycetota</taxon>
        <taxon>Actinomycetes</taxon>
        <taxon>Streptosporangiales</taxon>
        <taxon>Streptosporangiaceae</taxon>
        <taxon>Nonomuraea</taxon>
    </lineage>
</organism>
<comment type="caution">
    <text evidence="1">The sequence shown here is derived from an EMBL/GenBank/DDBJ whole genome shotgun (WGS) entry which is preliminary data.</text>
</comment>
<dbReference type="Gene3D" id="3.40.630.30">
    <property type="match status" value="1"/>
</dbReference>
<evidence type="ECO:0000313" key="1">
    <source>
        <dbReference type="EMBL" id="KAB8196386.1"/>
    </source>
</evidence>
<keyword evidence="2" id="KW-1185">Reference proteome</keyword>
<dbReference type="PANTHER" id="PTHR39173">
    <property type="entry name" value="ACETYLTRANSFERASE"/>
    <property type="match status" value="1"/>
</dbReference>
<dbReference type="CDD" id="cd04301">
    <property type="entry name" value="NAT_SF"/>
    <property type="match status" value="1"/>
</dbReference>
<sequence length="181" mass="19860">MPGLIDPTSTLMASFLAAVAEFRADLEYPASWFVEDVDPQALVDPAAFEAYTARLVNERTASGVRPGFVPMTTLWWVDRGRFLGRLAIRHRLTPVLEQLGGHIGYDVRPSARRQGHATAMLAAALPIARSLGISQALVMCDKSNVASRRVIEANGGQLIDITEHKRRYWVPTARSSTDTDG</sequence>
<dbReference type="PANTHER" id="PTHR39173:SF1">
    <property type="entry name" value="ACETYLTRANSFERASE"/>
    <property type="match status" value="1"/>
</dbReference>
<keyword evidence="1" id="KW-0808">Transferase</keyword>
<name>A0A5C4WRY5_9ACTN</name>
<protein>
    <submittedName>
        <fullName evidence="1">GNAT family N-acetyltransferase</fullName>
    </submittedName>
</protein>
<dbReference type="SUPFAM" id="SSF55729">
    <property type="entry name" value="Acyl-CoA N-acyltransferases (Nat)"/>
    <property type="match status" value="1"/>
</dbReference>
<gene>
    <name evidence="1" type="ORF">FH608_006425</name>
</gene>
<dbReference type="InterPro" id="IPR000182">
    <property type="entry name" value="GNAT_dom"/>
</dbReference>
<accession>A0A5C4WRY5</accession>
<dbReference type="InterPro" id="IPR016181">
    <property type="entry name" value="Acyl_CoA_acyltransferase"/>
</dbReference>
<dbReference type="PROSITE" id="PS51186">
    <property type="entry name" value="GNAT"/>
    <property type="match status" value="1"/>
</dbReference>
<dbReference type="AlphaFoldDB" id="A0A5C4WRY5"/>
<dbReference type="Pfam" id="PF13302">
    <property type="entry name" value="Acetyltransf_3"/>
    <property type="match status" value="1"/>
</dbReference>
<dbReference type="Proteomes" id="UP000312512">
    <property type="component" value="Unassembled WGS sequence"/>
</dbReference>
<dbReference type="EMBL" id="VDLX02000002">
    <property type="protein sequence ID" value="KAB8196386.1"/>
    <property type="molecule type" value="Genomic_DNA"/>
</dbReference>
<proteinExistence type="predicted"/>
<evidence type="ECO:0000313" key="2">
    <source>
        <dbReference type="Proteomes" id="UP000312512"/>
    </source>
</evidence>
<dbReference type="GO" id="GO:0016747">
    <property type="term" value="F:acyltransferase activity, transferring groups other than amino-acyl groups"/>
    <property type="evidence" value="ECO:0007669"/>
    <property type="project" value="InterPro"/>
</dbReference>